<comment type="caution">
    <text evidence="1">The sequence shown here is derived from an EMBL/GenBank/DDBJ whole genome shotgun (WGS) entry which is preliminary data.</text>
</comment>
<dbReference type="InterPro" id="IPR015867">
    <property type="entry name" value="N-reg_PII/ATP_PRibTrfase_C"/>
</dbReference>
<accession>A0A506UGC7</accession>
<dbReference type="Proteomes" id="UP000320314">
    <property type="component" value="Unassembled WGS sequence"/>
</dbReference>
<dbReference type="OrthoDB" id="9771057at2"/>
<dbReference type="EMBL" id="VHLH01000002">
    <property type="protein sequence ID" value="TPW32089.1"/>
    <property type="molecule type" value="Genomic_DNA"/>
</dbReference>
<reference evidence="1 2" key="1">
    <citation type="submission" date="2019-06" db="EMBL/GenBank/DDBJ databases">
        <authorList>
            <person name="Li M."/>
        </authorList>
    </citation>
    <scope>NUCLEOTIDE SEQUENCE [LARGE SCALE GENOMIC DNA]</scope>
    <source>
        <strain evidence="1 2">BGMRC6574</strain>
    </source>
</reference>
<evidence type="ECO:0000313" key="1">
    <source>
        <dbReference type="EMBL" id="TPW32089.1"/>
    </source>
</evidence>
<keyword evidence="2" id="KW-1185">Reference proteome</keyword>
<evidence type="ECO:0000313" key="2">
    <source>
        <dbReference type="Proteomes" id="UP000320314"/>
    </source>
</evidence>
<dbReference type="SUPFAM" id="SSF102705">
    <property type="entry name" value="NIF3 (NGG1p interacting factor 3)-like"/>
    <property type="match status" value="1"/>
</dbReference>
<gene>
    <name evidence="1" type="ORF">FJU11_02255</name>
</gene>
<organism evidence="1 2">
    <name type="scientific">Pararhizobium mangrovi</name>
    <dbReference type="NCBI Taxonomy" id="2590452"/>
    <lineage>
        <taxon>Bacteria</taxon>
        <taxon>Pseudomonadati</taxon>
        <taxon>Pseudomonadota</taxon>
        <taxon>Alphaproteobacteria</taxon>
        <taxon>Hyphomicrobiales</taxon>
        <taxon>Rhizobiaceae</taxon>
        <taxon>Rhizobium/Agrobacterium group</taxon>
        <taxon>Pararhizobium</taxon>
    </lineage>
</organism>
<dbReference type="Gene3D" id="3.30.70.120">
    <property type="match status" value="1"/>
</dbReference>
<protein>
    <submittedName>
        <fullName evidence="1">Uncharacterized protein</fullName>
    </submittedName>
</protein>
<dbReference type="AlphaFoldDB" id="A0A506UGC7"/>
<dbReference type="InterPro" id="IPR036069">
    <property type="entry name" value="DUF34/NIF3_sf"/>
</dbReference>
<sequence length="138" mass="15446">METERFGCEAGLRIVVQVPEAHERDIRDAVVAEAALSWGDYDRVSFTTRSGTQRFRSLGTGHNAATPDTVEVECVELSFFLASDAPLAKGVLHAIYAAHPYEEPVVFVTPCLRTRHVRGTDEDNPNRFWNRSDVDWAP</sequence>
<proteinExistence type="predicted"/>
<name>A0A506UGC7_9HYPH</name>